<dbReference type="RefSeq" id="XP_031930453.1">
    <property type="nucleotide sequence ID" value="XM_032072078.1"/>
</dbReference>
<sequence>MPSSSRAQEKSVSRLIERLCNCKTEIITVERCRKMGIEVAPISLEDMADPELRPCYFRATPSDFMEQHPINQKYLQGLMKEDARLLTLREYDPEVASKSGPTATLAERIAANPAGRVRQITRILDHYICHVVRDNMPYGYAMVHVRGWSYACESDINPLAMAYYAPTNLIAYTKHRTVTIYEVDNHRMPHVAIVTEHFTHQETDEKDLYVHELVSILKAMSIRYSQPEFEQYKVIPVLLLSFMSPQNGRILEANLDERKLIVRRSPMYSFKANRDAPFELFSRWLLGDPIGMTSITEE</sequence>
<dbReference type="AlphaFoldDB" id="A0A5N7AC22"/>
<dbReference type="EMBL" id="ML737599">
    <property type="protein sequence ID" value="KAE8367372.1"/>
    <property type="molecule type" value="Genomic_DNA"/>
</dbReference>
<evidence type="ECO:0000313" key="2">
    <source>
        <dbReference type="Proteomes" id="UP000326268"/>
    </source>
</evidence>
<dbReference type="OrthoDB" id="4436899at2759"/>
<keyword evidence="2" id="KW-1185">Reference proteome</keyword>
<gene>
    <name evidence="1" type="ORF">BDV27DRAFT_155076</name>
</gene>
<organism evidence="1 2">
    <name type="scientific">Aspergillus caelatus</name>
    <dbReference type="NCBI Taxonomy" id="61420"/>
    <lineage>
        <taxon>Eukaryota</taxon>
        <taxon>Fungi</taxon>
        <taxon>Dikarya</taxon>
        <taxon>Ascomycota</taxon>
        <taxon>Pezizomycotina</taxon>
        <taxon>Eurotiomycetes</taxon>
        <taxon>Eurotiomycetidae</taxon>
        <taxon>Eurotiales</taxon>
        <taxon>Aspergillaceae</taxon>
        <taxon>Aspergillus</taxon>
        <taxon>Aspergillus subgen. Circumdati</taxon>
    </lineage>
</organism>
<accession>A0A5N7AC22</accession>
<proteinExistence type="predicted"/>
<reference evidence="1 2" key="1">
    <citation type="submission" date="2019-04" db="EMBL/GenBank/DDBJ databases">
        <title>Friends and foes A comparative genomics studyof 23 Aspergillus species from section Flavi.</title>
        <authorList>
            <consortium name="DOE Joint Genome Institute"/>
            <person name="Kjaerbolling I."/>
            <person name="Vesth T."/>
            <person name="Frisvad J.C."/>
            <person name="Nybo J.L."/>
            <person name="Theobald S."/>
            <person name="Kildgaard S."/>
            <person name="Isbrandt T."/>
            <person name="Kuo A."/>
            <person name="Sato A."/>
            <person name="Lyhne E.K."/>
            <person name="Kogle M.E."/>
            <person name="Wiebenga A."/>
            <person name="Kun R.S."/>
            <person name="Lubbers R.J."/>
            <person name="Makela M.R."/>
            <person name="Barry K."/>
            <person name="Chovatia M."/>
            <person name="Clum A."/>
            <person name="Daum C."/>
            <person name="Haridas S."/>
            <person name="He G."/>
            <person name="LaButti K."/>
            <person name="Lipzen A."/>
            <person name="Mondo S."/>
            <person name="Riley R."/>
            <person name="Salamov A."/>
            <person name="Simmons B.A."/>
            <person name="Magnuson J.K."/>
            <person name="Henrissat B."/>
            <person name="Mortensen U.H."/>
            <person name="Larsen T.O."/>
            <person name="Devries R.P."/>
            <person name="Grigoriev I.V."/>
            <person name="Machida M."/>
            <person name="Baker S.E."/>
            <person name="Andersen M.R."/>
        </authorList>
    </citation>
    <scope>NUCLEOTIDE SEQUENCE [LARGE SCALE GENOMIC DNA]</scope>
    <source>
        <strain evidence="1 2">CBS 763.97</strain>
    </source>
</reference>
<dbReference type="Proteomes" id="UP000326268">
    <property type="component" value="Unassembled WGS sequence"/>
</dbReference>
<protein>
    <submittedName>
        <fullName evidence="1">Uncharacterized protein</fullName>
    </submittedName>
</protein>
<dbReference type="GeneID" id="43656524"/>
<evidence type="ECO:0000313" key="1">
    <source>
        <dbReference type="EMBL" id="KAE8367372.1"/>
    </source>
</evidence>
<name>A0A5N7AC22_9EURO</name>